<dbReference type="InterPro" id="IPR007649">
    <property type="entry name" value="DUF591"/>
</dbReference>
<feature type="domain" description="DUF591" evidence="2">
    <location>
        <begin position="4"/>
        <end position="45"/>
    </location>
</feature>
<evidence type="ECO:0000256" key="1">
    <source>
        <dbReference type="SAM" id="MobiDB-lite"/>
    </source>
</evidence>
<dbReference type="Pfam" id="PF04569">
    <property type="entry name" value="DUF591"/>
    <property type="match status" value="1"/>
</dbReference>
<evidence type="ECO:0000313" key="3">
    <source>
        <dbReference type="EMBL" id="BBF89326.1"/>
    </source>
</evidence>
<dbReference type="EMBL" id="AP018850">
    <property type="protein sequence ID" value="BBF89326.1"/>
    <property type="molecule type" value="Genomic_DNA"/>
</dbReference>
<feature type="region of interest" description="Disordered" evidence="1">
    <location>
        <begin position="1"/>
        <end position="84"/>
    </location>
</feature>
<organism evidence="3">
    <name type="scientific">Oryza barthii</name>
    <dbReference type="NCBI Taxonomy" id="65489"/>
    <lineage>
        <taxon>Eukaryota</taxon>
        <taxon>Viridiplantae</taxon>
        <taxon>Streptophyta</taxon>
        <taxon>Embryophyta</taxon>
        <taxon>Tracheophyta</taxon>
        <taxon>Spermatophyta</taxon>
        <taxon>Magnoliopsida</taxon>
        <taxon>Liliopsida</taxon>
        <taxon>Poales</taxon>
        <taxon>Poaceae</taxon>
        <taxon>BOP clade</taxon>
        <taxon>Oryzoideae</taxon>
        <taxon>Oryzeae</taxon>
        <taxon>Oryzinae</taxon>
        <taxon>Oryza</taxon>
    </lineage>
</organism>
<reference evidence="3" key="1">
    <citation type="submission" date="2018-08" db="EMBL/GenBank/DDBJ databases">
        <title>Oryza barthii genomic DNA, chromosome 11, BAC clone:OBARTa0108M01.</title>
        <authorList>
            <person name="Wu J."/>
            <person name="Kanamori H."/>
        </authorList>
    </citation>
    <scope>NUCLEOTIDE SEQUENCE</scope>
    <source>
        <strain evidence="3">W1588</strain>
    </source>
</reference>
<sequence>MVAEQGIVGRGTDGGGLRRRPSPAEKRGKKFVGATGVQFTGEGASTRLRELVSSDGRRRASLGSHGDGERPPGQGKAAGELWRTATGAARRLSARARG</sequence>
<gene>
    <name evidence="3" type="primary">OBARTa0108M01.6</name>
</gene>
<evidence type="ECO:0000259" key="2">
    <source>
        <dbReference type="Pfam" id="PF04569"/>
    </source>
</evidence>
<feature type="compositionally biased region" description="Basic and acidic residues" evidence="1">
    <location>
        <begin position="47"/>
        <end position="58"/>
    </location>
</feature>
<dbReference type="AlphaFoldDB" id="A0A679BDP8"/>
<proteinExistence type="predicted"/>
<protein>
    <recommendedName>
        <fullName evidence="2">DUF591 domain-containing protein</fullName>
    </recommendedName>
</protein>
<name>A0A679BDP8_9ORYZ</name>
<accession>A0A679BDP8</accession>